<evidence type="ECO:0000256" key="8">
    <source>
        <dbReference type="ARBA" id="ARBA00023303"/>
    </source>
</evidence>
<dbReference type="GO" id="GO:0034220">
    <property type="term" value="P:monoatomic ion transmembrane transport"/>
    <property type="evidence" value="ECO:0007669"/>
    <property type="project" value="UniProtKB-KW"/>
</dbReference>
<dbReference type="PROSITE" id="PS51013">
    <property type="entry name" value="PANNEXIN"/>
    <property type="match status" value="2"/>
</dbReference>
<evidence type="ECO:0000256" key="2">
    <source>
        <dbReference type="ARBA" id="ARBA00022448"/>
    </source>
</evidence>
<dbReference type="PANTHER" id="PTHR11893">
    <property type="entry name" value="INNEXIN"/>
    <property type="match status" value="1"/>
</dbReference>
<feature type="transmembrane region" description="Helical" evidence="9">
    <location>
        <begin position="263"/>
        <end position="287"/>
    </location>
</feature>
<feature type="transmembrane region" description="Helical" evidence="9">
    <location>
        <begin position="701"/>
        <end position="721"/>
    </location>
</feature>
<dbReference type="GO" id="GO:0005886">
    <property type="term" value="C:plasma membrane"/>
    <property type="evidence" value="ECO:0007669"/>
    <property type="project" value="UniProtKB-SubCell"/>
</dbReference>
<evidence type="ECO:0000256" key="5">
    <source>
        <dbReference type="ARBA" id="ARBA00022989"/>
    </source>
</evidence>
<sequence length="859" mass="99698">MAIVTVKQYLTSAIACYIPTVPSGSDFDKFLENYCWVHGTIPILAGEKIPQTLDEWAYFDGKHRINYYQWVPFVLGLQGLLFYIPRIVWQVICSHQAGTDLQHLIDVANQASKAGTDERKKLIAHVINSLDAMLFQHREFRAGTLTNVKRRMYKACGILVASKRLGTWLAFTYFVIKVLYLINAIGQLYMMQRFLGFNESMSNFGIELANYMAAGRNWDQTRIFPRISFCYLDDIRQLGSTNRYVAQCVLPVNMLNEKLYIFLWYWTAVVAIFTALSIPLWLIRLTIVRNRLNFIKKFLRLNDQFHKADKQLVDMFTKEFLRHDGVFLLRMLSINVGDVITSEVISELWQLYCNKYTTPLRSDDESSPPEPPSLRDRRATAPEPPHLGPTTYSSQTDTRNAMSATDFVGLYNKYRLANFIGVDDWADRLSYFYSFVLILACTFMVTSKTYLLRPIACHMPTAPDGANFKNYVESACWVLGTVPLRANETIPQQVSTWEELEKHRRINYYQWVPFMLALQAIMFYIPRLAWQSVSFNRLGTDLNQLVGKASEALMAPSDSKRTECIQQAARSLELLLFAHREYRHGILADLRRSMSGLIGFLFVSKRLGTWTVFAYFCIKLAYLGNALIQLYIMMIFLNYDRNMFLFAWKLLGNLLSETYWTESLYFPRISYCILRLRHLGARENMYTGVCALPINMFNEKIYIFLFFWIMVVMMCTALSPYHRGLEPDLKRPRRAQKAMDPLVRRNVEAFVNRFLRYDGVFLIHVMTANAGDVVTADIVALLWHAWTTRYAGRPEWEHPSDVSDSDTPQLEDIRTYTESIMSGRETETGNFPGLRKRPHEMRVAHQRRSLPYSFVKCNC</sequence>
<keyword evidence="5 9" id="KW-1133">Transmembrane helix</keyword>
<feature type="transmembrane region" description="Helical" evidence="9">
    <location>
        <begin position="431"/>
        <end position="451"/>
    </location>
</feature>
<evidence type="ECO:0000256" key="9">
    <source>
        <dbReference type="RuleBase" id="RU010713"/>
    </source>
</evidence>
<dbReference type="GO" id="GO:0005243">
    <property type="term" value="F:gap junction channel activity"/>
    <property type="evidence" value="ECO:0007669"/>
    <property type="project" value="TreeGrafter"/>
</dbReference>
<dbReference type="InterPro" id="IPR000990">
    <property type="entry name" value="Innexin"/>
</dbReference>
<feature type="region of interest" description="Disordered" evidence="10">
    <location>
        <begin position="360"/>
        <end position="397"/>
    </location>
</feature>
<protein>
    <recommendedName>
        <fullName evidence="9">Innexin</fullName>
    </recommendedName>
</protein>
<name>A0A183A7G6_9TREM</name>
<keyword evidence="2 9" id="KW-0813">Transport</keyword>
<evidence type="ECO:0000256" key="4">
    <source>
        <dbReference type="ARBA" id="ARBA00022692"/>
    </source>
</evidence>
<dbReference type="EMBL" id="UZAN01039939">
    <property type="protein sequence ID" value="VDP67763.1"/>
    <property type="molecule type" value="Genomic_DNA"/>
</dbReference>
<evidence type="ECO:0000313" key="12">
    <source>
        <dbReference type="Proteomes" id="UP000272942"/>
    </source>
</evidence>
<evidence type="ECO:0000256" key="6">
    <source>
        <dbReference type="ARBA" id="ARBA00023065"/>
    </source>
</evidence>
<dbReference type="PRINTS" id="PR01262">
    <property type="entry name" value="INNEXIN"/>
</dbReference>
<dbReference type="GO" id="GO:0005921">
    <property type="term" value="C:gap junction"/>
    <property type="evidence" value="ECO:0007669"/>
    <property type="project" value="UniProtKB-UniRule"/>
</dbReference>
<keyword evidence="7 9" id="KW-0472">Membrane</keyword>
<evidence type="ECO:0000313" key="11">
    <source>
        <dbReference type="EMBL" id="VDP67763.1"/>
    </source>
</evidence>
<comment type="caution">
    <text evidence="9">Lacks conserved residue(s) required for the propagation of feature annotation.</text>
</comment>
<keyword evidence="3" id="KW-1003">Cell membrane</keyword>
<keyword evidence="8 9" id="KW-0407">Ion channel</keyword>
<dbReference type="Pfam" id="PF00876">
    <property type="entry name" value="Innexin"/>
    <property type="match status" value="2"/>
</dbReference>
<comment type="function">
    <text evidence="9">Structural component of the gap junctions.</text>
</comment>
<comment type="similarity">
    <text evidence="9">Belongs to the pannexin family.</text>
</comment>
<proteinExistence type="inferred from homology"/>
<dbReference type="WBParaSite" id="ECPE_0000290401-mRNA-1">
    <property type="protein sequence ID" value="ECPE_0000290401-mRNA-1"/>
    <property type="gene ID" value="ECPE_0000290401"/>
</dbReference>
<feature type="transmembrane region" description="Helical" evidence="9">
    <location>
        <begin position="612"/>
        <end position="637"/>
    </location>
</feature>
<feature type="transmembrane region" description="Helical" evidence="9">
    <location>
        <begin position="168"/>
        <end position="190"/>
    </location>
</feature>
<keyword evidence="4 9" id="KW-0812">Transmembrane</keyword>
<reference evidence="11 12" key="2">
    <citation type="submission" date="2018-11" db="EMBL/GenBank/DDBJ databases">
        <authorList>
            <consortium name="Pathogen Informatics"/>
        </authorList>
    </citation>
    <scope>NUCLEOTIDE SEQUENCE [LARGE SCALE GENOMIC DNA]</scope>
    <source>
        <strain evidence="11 12">Egypt</strain>
    </source>
</reference>
<evidence type="ECO:0000256" key="3">
    <source>
        <dbReference type="ARBA" id="ARBA00022475"/>
    </source>
</evidence>
<evidence type="ECO:0000256" key="7">
    <source>
        <dbReference type="ARBA" id="ARBA00023136"/>
    </source>
</evidence>
<gene>
    <name evidence="9" type="primary">inx</name>
    <name evidence="11" type="ORF">ECPE_LOCUS2901</name>
</gene>
<feature type="transmembrane region" description="Helical" evidence="9">
    <location>
        <begin position="508"/>
        <end position="525"/>
    </location>
</feature>
<keyword evidence="6 9" id="KW-0406">Ion transport</keyword>
<dbReference type="OrthoDB" id="5867527at2759"/>
<comment type="subcellular location">
    <subcellularLocation>
        <location evidence="1 9">Cell membrane</location>
        <topology evidence="1 9">Multi-pass membrane protein</topology>
    </subcellularLocation>
</comment>
<evidence type="ECO:0000313" key="13">
    <source>
        <dbReference type="WBParaSite" id="ECPE_0000290401-mRNA-1"/>
    </source>
</evidence>
<dbReference type="AlphaFoldDB" id="A0A183A7G6"/>
<evidence type="ECO:0000256" key="1">
    <source>
        <dbReference type="ARBA" id="ARBA00004651"/>
    </source>
</evidence>
<reference evidence="13" key="1">
    <citation type="submission" date="2016-06" db="UniProtKB">
        <authorList>
            <consortium name="WormBaseParasite"/>
        </authorList>
    </citation>
    <scope>IDENTIFICATION</scope>
</reference>
<keyword evidence="12" id="KW-1185">Reference proteome</keyword>
<organism evidence="13">
    <name type="scientific">Echinostoma caproni</name>
    <dbReference type="NCBI Taxonomy" id="27848"/>
    <lineage>
        <taxon>Eukaryota</taxon>
        <taxon>Metazoa</taxon>
        <taxon>Spiralia</taxon>
        <taxon>Lophotrochozoa</taxon>
        <taxon>Platyhelminthes</taxon>
        <taxon>Trematoda</taxon>
        <taxon>Digenea</taxon>
        <taxon>Plagiorchiida</taxon>
        <taxon>Echinostomata</taxon>
        <taxon>Echinostomatoidea</taxon>
        <taxon>Echinostomatidae</taxon>
        <taxon>Echinostoma</taxon>
    </lineage>
</organism>
<evidence type="ECO:0000256" key="10">
    <source>
        <dbReference type="SAM" id="MobiDB-lite"/>
    </source>
</evidence>
<dbReference type="Proteomes" id="UP000272942">
    <property type="component" value="Unassembled WGS sequence"/>
</dbReference>
<dbReference type="PANTHER" id="PTHR11893:SF36">
    <property type="entry name" value="INNEXIN-5"/>
    <property type="match status" value="1"/>
</dbReference>
<accession>A0A183A7G6</accession>